<keyword evidence="3" id="KW-0804">Transcription</keyword>
<dbReference type="PANTHER" id="PTHR33164">
    <property type="entry name" value="TRANSCRIPTIONAL REGULATOR, MARR FAMILY"/>
    <property type="match status" value="1"/>
</dbReference>
<dbReference type="InterPro" id="IPR023187">
    <property type="entry name" value="Tscrpt_reg_MarR-type_CS"/>
</dbReference>
<dbReference type="Gene3D" id="1.10.10.10">
    <property type="entry name" value="Winged helix-like DNA-binding domain superfamily/Winged helix DNA-binding domain"/>
    <property type="match status" value="1"/>
</dbReference>
<feature type="domain" description="HTH marR-type" evidence="4">
    <location>
        <begin position="14"/>
        <end position="150"/>
    </location>
</feature>
<gene>
    <name evidence="5" type="ORF">CUR37_05630</name>
</gene>
<accession>A0AAX0VAJ7</accession>
<dbReference type="EMBL" id="MKGH01000024">
    <property type="protein sequence ID" value="PKX78007.1"/>
    <property type="molecule type" value="Genomic_DNA"/>
</dbReference>
<dbReference type="PANTHER" id="PTHR33164:SF64">
    <property type="entry name" value="TRANSCRIPTIONAL REGULATOR SLYA"/>
    <property type="match status" value="1"/>
</dbReference>
<protein>
    <submittedName>
        <fullName evidence="5">MarR family transcriptional regulator</fullName>
    </submittedName>
</protein>
<dbReference type="AlphaFoldDB" id="A0AAX0VAJ7"/>
<proteinExistence type="predicted"/>
<dbReference type="InterPro" id="IPR036388">
    <property type="entry name" value="WH-like_DNA-bd_sf"/>
</dbReference>
<dbReference type="GO" id="GO:0003677">
    <property type="term" value="F:DNA binding"/>
    <property type="evidence" value="ECO:0007669"/>
    <property type="project" value="UniProtKB-KW"/>
</dbReference>
<keyword evidence="2" id="KW-0238">DNA-binding</keyword>
<dbReference type="InterPro" id="IPR011991">
    <property type="entry name" value="ArsR-like_HTH"/>
</dbReference>
<comment type="caution">
    <text evidence="5">The sequence shown here is derived from an EMBL/GenBank/DDBJ whole genome shotgun (WGS) entry which is preliminary data.</text>
</comment>
<dbReference type="Pfam" id="PF01047">
    <property type="entry name" value="MarR"/>
    <property type="match status" value="1"/>
</dbReference>
<name>A0AAX0VAJ7_LATSK</name>
<dbReference type="InterPro" id="IPR036390">
    <property type="entry name" value="WH_DNA-bd_sf"/>
</dbReference>
<organism evidence="5 6">
    <name type="scientific">Latilactobacillus sakei</name>
    <name type="common">Lactobacillus sakei</name>
    <dbReference type="NCBI Taxonomy" id="1599"/>
    <lineage>
        <taxon>Bacteria</taxon>
        <taxon>Bacillati</taxon>
        <taxon>Bacillota</taxon>
        <taxon>Bacilli</taxon>
        <taxon>Lactobacillales</taxon>
        <taxon>Lactobacillaceae</taxon>
        <taxon>Latilactobacillus</taxon>
    </lineage>
</organism>
<evidence type="ECO:0000256" key="1">
    <source>
        <dbReference type="ARBA" id="ARBA00023015"/>
    </source>
</evidence>
<evidence type="ECO:0000313" key="6">
    <source>
        <dbReference type="Proteomes" id="UP000234349"/>
    </source>
</evidence>
<reference evidence="5 6" key="1">
    <citation type="submission" date="2016-09" db="EMBL/GenBank/DDBJ databases">
        <authorList>
            <person name="Inglin R.C."/>
        </authorList>
    </citation>
    <scope>NUCLEOTIDE SEQUENCE [LARGE SCALE GENOMIC DNA]</scope>
    <source>
        <strain evidence="5 6">RI-517</strain>
    </source>
</reference>
<evidence type="ECO:0000256" key="2">
    <source>
        <dbReference type="ARBA" id="ARBA00023125"/>
    </source>
</evidence>
<dbReference type="PROSITE" id="PS01117">
    <property type="entry name" value="HTH_MARR_1"/>
    <property type="match status" value="1"/>
</dbReference>
<dbReference type="InterPro" id="IPR000835">
    <property type="entry name" value="HTH_MarR-typ"/>
</dbReference>
<sequence>MKAVINMTNETQETMALFAKLVQSRYFVASAWMTVGKERRRDFMNTKGKSRLLNLLAAKDGLTNAEITELLDIRPSSVSLQVKALEEDGYVTRQASAADKRVSLIFITDKGRDSIEKGDLETDKLSETILAGLSESEINELRVILSKIANNVQQTQFDSAFFEYGHHMRHQNHGDWNRSRFPW</sequence>
<dbReference type="Proteomes" id="UP000234349">
    <property type="component" value="Unassembled WGS sequence"/>
</dbReference>
<dbReference type="SUPFAM" id="SSF46785">
    <property type="entry name" value="Winged helix' DNA-binding domain"/>
    <property type="match status" value="1"/>
</dbReference>
<evidence type="ECO:0000256" key="3">
    <source>
        <dbReference type="ARBA" id="ARBA00023163"/>
    </source>
</evidence>
<dbReference type="PRINTS" id="PR00598">
    <property type="entry name" value="HTHMARR"/>
</dbReference>
<keyword evidence="1" id="KW-0805">Transcription regulation</keyword>
<dbReference type="GO" id="GO:0006950">
    <property type="term" value="P:response to stress"/>
    <property type="evidence" value="ECO:0007669"/>
    <property type="project" value="TreeGrafter"/>
</dbReference>
<dbReference type="PROSITE" id="PS50995">
    <property type="entry name" value="HTH_MARR_2"/>
    <property type="match status" value="1"/>
</dbReference>
<evidence type="ECO:0000313" key="5">
    <source>
        <dbReference type="EMBL" id="PKX78007.1"/>
    </source>
</evidence>
<dbReference type="InterPro" id="IPR039422">
    <property type="entry name" value="MarR/SlyA-like"/>
</dbReference>
<evidence type="ECO:0000259" key="4">
    <source>
        <dbReference type="PROSITE" id="PS50995"/>
    </source>
</evidence>
<dbReference type="GO" id="GO:0003700">
    <property type="term" value="F:DNA-binding transcription factor activity"/>
    <property type="evidence" value="ECO:0007669"/>
    <property type="project" value="InterPro"/>
</dbReference>
<dbReference type="SMART" id="SM00347">
    <property type="entry name" value="HTH_MARR"/>
    <property type="match status" value="1"/>
</dbReference>
<dbReference type="CDD" id="cd00090">
    <property type="entry name" value="HTH_ARSR"/>
    <property type="match status" value="1"/>
</dbReference>